<dbReference type="InterPro" id="IPR006579">
    <property type="entry name" value="Pre_C2HC_dom"/>
</dbReference>
<dbReference type="EMBL" id="BGPR01068353">
    <property type="protein sequence ID" value="GBO42315.1"/>
    <property type="molecule type" value="Genomic_DNA"/>
</dbReference>
<accession>A0A4Y2WY27</accession>
<feature type="domain" description="Pre-C2HC" evidence="2">
    <location>
        <begin position="238"/>
        <end position="301"/>
    </location>
</feature>
<sequence length="486" mass="55556">LKVLEDFKKKEKRLKMILRNLTKLLMIIFEKAEINCLAYQKANALSKESEIARKEGVIANISGEINSISPCLLERCPIHCNTQAKNKRGADSQNNSACSSPIKTKSAKTNENSNFITPSKRLTTKHPQAQQSSQPQILLKNAFNGLTESSDEPKPLPINIRITENYNLLLQEINRKFPGTENKHSNGYIKTTPKNSDDYRDITKLLKEKKQDFYIMVPRDERPIKVVIKDLPIFTDTETIKTELEELRFVVNRVTQLKQIRTKKPLPMFLIELTRSPNAEKIYNLTHFMNLKIRIENFQKRPGYTQCWNCQHFHHSSATCQGASRCLKCGENHRTNECHIKERMETPKCINCNQLGHVASWMGCEKFPKPKPPATNRQPPTTFSHRPTDNRTYAETLTNRQHPNPSTTIDFPALQQMAPLLQQSNSDTADLSISELLNILKALNALRVALKQSPGMLAMLRNIQRCKTGPEMFESLLKDTVNPPDK</sequence>
<protein>
    <submittedName>
        <fullName evidence="3">Nucleic-acid-binding protein from transposon X-element</fullName>
    </submittedName>
</protein>
<dbReference type="Pfam" id="PF07530">
    <property type="entry name" value="PRE_C2HC"/>
    <property type="match status" value="1"/>
</dbReference>
<feature type="compositionally biased region" description="Polar residues" evidence="1">
    <location>
        <begin position="375"/>
        <end position="389"/>
    </location>
</feature>
<proteinExistence type="predicted"/>
<evidence type="ECO:0000256" key="1">
    <source>
        <dbReference type="SAM" id="MobiDB-lite"/>
    </source>
</evidence>
<dbReference type="OrthoDB" id="6470336at2759"/>
<organism evidence="3 4">
    <name type="scientific">Araneus ventricosus</name>
    <name type="common">Orbweaver spider</name>
    <name type="synonym">Epeira ventricosa</name>
    <dbReference type="NCBI Taxonomy" id="182803"/>
    <lineage>
        <taxon>Eukaryota</taxon>
        <taxon>Metazoa</taxon>
        <taxon>Ecdysozoa</taxon>
        <taxon>Arthropoda</taxon>
        <taxon>Chelicerata</taxon>
        <taxon>Arachnida</taxon>
        <taxon>Araneae</taxon>
        <taxon>Araneomorphae</taxon>
        <taxon>Entelegynae</taxon>
        <taxon>Araneoidea</taxon>
        <taxon>Araneidae</taxon>
        <taxon>Araneus</taxon>
    </lineage>
</organism>
<evidence type="ECO:0000313" key="3">
    <source>
        <dbReference type="EMBL" id="GBO42315.1"/>
    </source>
</evidence>
<feature type="compositionally biased region" description="Polar residues" evidence="1">
    <location>
        <begin position="91"/>
        <end position="136"/>
    </location>
</feature>
<dbReference type="Proteomes" id="UP000499080">
    <property type="component" value="Unassembled WGS sequence"/>
</dbReference>
<gene>
    <name evidence="3" type="primary">ORF1_1</name>
    <name evidence="3" type="ORF">AVEN_37266_1</name>
</gene>
<feature type="region of interest" description="Disordered" evidence="1">
    <location>
        <begin position="85"/>
        <end position="136"/>
    </location>
</feature>
<evidence type="ECO:0000259" key="2">
    <source>
        <dbReference type="Pfam" id="PF07530"/>
    </source>
</evidence>
<reference evidence="3 4" key="1">
    <citation type="journal article" date="2019" name="Sci. Rep.">
        <title>Orb-weaving spider Araneus ventricosus genome elucidates the spidroin gene catalogue.</title>
        <authorList>
            <person name="Kono N."/>
            <person name="Nakamura H."/>
            <person name="Ohtoshi R."/>
            <person name="Moran D.A.P."/>
            <person name="Shinohara A."/>
            <person name="Yoshida Y."/>
            <person name="Fujiwara M."/>
            <person name="Mori M."/>
            <person name="Tomita M."/>
            <person name="Arakawa K."/>
        </authorList>
    </citation>
    <scope>NUCLEOTIDE SEQUENCE [LARGE SCALE GENOMIC DNA]</scope>
</reference>
<comment type="caution">
    <text evidence="3">The sequence shown here is derived from an EMBL/GenBank/DDBJ whole genome shotgun (WGS) entry which is preliminary data.</text>
</comment>
<name>A0A4Y2WY27_ARAVE</name>
<feature type="non-terminal residue" evidence="3">
    <location>
        <position position="1"/>
    </location>
</feature>
<evidence type="ECO:0000313" key="4">
    <source>
        <dbReference type="Proteomes" id="UP000499080"/>
    </source>
</evidence>
<keyword evidence="4" id="KW-1185">Reference proteome</keyword>
<dbReference type="AlphaFoldDB" id="A0A4Y2WY27"/>
<feature type="region of interest" description="Disordered" evidence="1">
    <location>
        <begin position="369"/>
        <end position="389"/>
    </location>
</feature>